<dbReference type="RefSeq" id="WP_145245103.1">
    <property type="nucleotide sequence ID" value="NZ_CP036278.1"/>
</dbReference>
<dbReference type="EMBL" id="CP036278">
    <property type="protein sequence ID" value="QDU54075.1"/>
    <property type="molecule type" value="Genomic_DNA"/>
</dbReference>
<proteinExistence type="predicted"/>
<evidence type="ECO:0000313" key="4">
    <source>
        <dbReference type="Proteomes" id="UP000315750"/>
    </source>
</evidence>
<feature type="signal peptide" evidence="2">
    <location>
        <begin position="1"/>
        <end position="25"/>
    </location>
</feature>
<evidence type="ECO:0000256" key="2">
    <source>
        <dbReference type="SAM" id="SignalP"/>
    </source>
</evidence>
<dbReference type="KEGG" id="amuc:Pan181_02550"/>
<dbReference type="PROSITE" id="PS51257">
    <property type="entry name" value="PROKAR_LIPOPROTEIN"/>
    <property type="match status" value="1"/>
</dbReference>
<dbReference type="AlphaFoldDB" id="A0A518AH62"/>
<organism evidence="3 4">
    <name type="scientific">Aeoliella mucimassa</name>
    <dbReference type="NCBI Taxonomy" id="2527972"/>
    <lineage>
        <taxon>Bacteria</taxon>
        <taxon>Pseudomonadati</taxon>
        <taxon>Planctomycetota</taxon>
        <taxon>Planctomycetia</taxon>
        <taxon>Pirellulales</taxon>
        <taxon>Lacipirellulaceae</taxon>
        <taxon>Aeoliella</taxon>
    </lineage>
</organism>
<gene>
    <name evidence="3" type="ORF">Pan181_02550</name>
</gene>
<reference evidence="3 4" key="1">
    <citation type="submission" date="2019-02" db="EMBL/GenBank/DDBJ databases">
        <title>Deep-cultivation of Planctomycetes and their phenomic and genomic characterization uncovers novel biology.</title>
        <authorList>
            <person name="Wiegand S."/>
            <person name="Jogler M."/>
            <person name="Boedeker C."/>
            <person name="Pinto D."/>
            <person name="Vollmers J."/>
            <person name="Rivas-Marin E."/>
            <person name="Kohn T."/>
            <person name="Peeters S.H."/>
            <person name="Heuer A."/>
            <person name="Rast P."/>
            <person name="Oberbeckmann S."/>
            <person name="Bunk B."/>
            <person name="Jeske O."/>
            <person name="Meyerdierks A."/>
            <person name="Storesund J.E."/>
            <person name="Kallscheuer N."/>
            <person name="Luecker S."/>
            <person name="Lage O.M."/>
            <person name="Pohl T."/>
            <person name="Merkel B.J."/>
            <person name="Hornburger P."/>
            <person name="Mueller R.-W."/>
            <person name="Bruemmer F."/>
            <person name="Labrenz M."/>
            <person name="Spormann A.M."/>
            <person name="Op den Camp H."/>
            <person name="Overmann J."/>
            <person name="Amann R."/>
            <person name="Jetten M.S.M."/>
            <person name="Mascher T."/>
            <person name="Medema M.H."/>
            <person name="Devos D.P."/>
            <person name="Kaster A.-K."/>
            <person name="Ovreas L."/>
            <person name="Rohde M."/>
            <person name="Galperin M.Y."/>
            <person name="Jogler C."/>
        </authorList>
    </citation>
    <scope>NUCLEOTIDE SEQUENCE [LARGE SCALE GENOMIC DNA]</scope>
    <source>
        <strain evidence="3 4">Pan181</strain>
    </source>
</reference>
<keyword evidence="4" id="KW-1185">Reference proteome</keyword>
<protein>
    <recommendedName>
        <fullName evidence="5">LysM domain-containing protein</fullName>
    </recommendedName>
</protein>
<evidence type="ECO:0008006" key="5">
    <source>
        <dbReference type="Google" id="ProtNLM"/>
    </source>
</evidence>
<dbReference type="Proteomes" id="UP000315750">
    <property type="component" value="Chromosome"/>
</dbReference>
<feature type="chain" id="PRO_5021917614" description="LysM domain-containing protein" evidence="2">
    <location>
        <begin position="26"/>
        <end position="303"/>
    </location>
</feature>
<feature type="region of interest" description="Disordered" evidence="1">
    <location>
        <begin position="156"/>
        <end position="203"/>
    </location>
</feature>
<sequence precursor="true">MTRSTIATLALVAVVASASASSAFAGCGGGKKYYGGASNLHHRYISSHNHGVYKQPVVVHQPVVIEKKVIVEKPAHPCCHPNYCMTYVHPGDTWATLCERAYGRTDVWNQVVTYNNMQPSAPLTVGQPIQLPTFSANGQVVASSAPMPPMPAFMAQPGQPQFQGQPFAGQPQAPAPQFNGQPQAPQFNGQPQGPIAPQAGPAPSMNIRPAQPKLPTFNAGSSLVLDGSSFGSTPGQVQLMVGPMALPVAIAEWNANEVAIQLPELPLTTAADARLIVLDASGKVVNESGIRLAPKTNRLAMGN</sequence>
<name>A0A518AH62_9BACT</name>
<evidence type="ECO:0000256" key="1">
    <source>
        <dbReference type="SAM" id="MobiDB-lite"/>
    </source>
</evidence>
<evidence type="ECO:0000313" key="3">
    <source>
        <dbReference type="EMBL" id="QDU54075.1"/>
    </source>
</evidence>
<accession>A0A518AH62</accession>
<keyword evidence="2" id="KW-0732">Signal</keyword>